<evidence type="ECO:0000256" key="1">
    <source>
        <dbReference type="SAM" id="Phobius"/>
    </source>
</evidence>
<keyword evidence="1" id="KW-0472">Membrane</keyword>
<name>D5DRU0_PRIM1</name>
<proteinExistence type="predicted"/>
<keyword evidence="1" id="KW-1133">Transmembrane helix</keyword>
<evidence type="ECO:0000313" key="3">
    <source>
        <dbReference type="Proteomes" id="UP000000935"/>
    </source>
</evidence>
<evidence type="ECO:0000313" key="2">
    <source>
        <dbReference type="EMBL" id="ADE69303.1"/>
    </source>
</evidence>
<sequence>MKVGNIRMNQGNFLKGLFWGTLFSIPIWISLFGWFRILSHLA</sequence>
<dbReference type="EMBL" id="CP001983">
    <property type="protein sequence ID" value="ADE69303.1"/>
    <property type="molecule type" value="Genomic_DNA"/>
</dbReference>
<keyword evidence="1" id="KW-0812">Transmembrane</keyword>
<gene>
    <name evidence="2" type="ordered locus">BMQ_2278</name>
</gene>
<protein>
    <submittedName>
        <fullName evidence="2">Uncharacterized protein</fullName>
    </submittedName>
</protein>
<reference evidence="2 3" key="1">
    <citation type="journal article" date="2011" name="J. Bacteriol.">
        <title>Genome sequences of the biotechnologically important Bacillus megaterium strains QM B1551 and DSM319.</title>
        <authorList>
            <person name="Eppinger M."/>
            <person name="Bunk B."/>
            <person name="Johns M.A."/>
            <person name="Edirisinghe J.N."/>
            <person name="Kutumbaka K.K."/>
            <person name="Koenig S.S."/>
            <person name="Huot Creasy H."/>
            <person name="Rosovitz M.J."/>
            <person name="Riley D.R."/>
            <person name="Daugherty S."/>
            <person name="Martin M."/>
            <person name="Elbourne L.D."/>
            <person name="Paulsen I."/>
            <person name="Biedendieck R."/>
            <person name="Braun C."/>
            <person name="Grayburn S."/>
            <person name="Dhingra S."/>
            <person name="Lukyanchuk V."/>
            <person name="Ball B."/>
            <person name="Ul-Qamar R."/>
            <person name="Seibel J."/>
            <person name="Bremer E."/>
            <person name="Jahn D."/>
            <person name="Ravel J."/>
            <person name="Vary P.S."/>
        </authorList>
    </citation>
    <scope>NUCLEOTIDE SEQUENCE [LARGE SCALE GENOMIC DNA]</scope>
    <source>
        <strain evidence="3">ATCC 12872 / QMB1551</strain>
    </source>
</reference>
<dbReference type="Proteomes" id="UP000000935">
    <property type="component" value="Chromosome"/>
</dbReference>
<feature type="transmembrane region" description="Helical" evidence="1">
    <location>
        <begin position="12"/>
        <end position="35"/>
    </location>
</feature>
<dbReference type="HOGENOM" id="CLU_3247333_0_0_9"/>
<keyword evidence="3" id="KW-1185">Reference proteome</keyword>
<accession>D5DRU0</accession>
<organism evidence="2 3">
    <name type="scientific">Priestia megaterium (strain ATCC 12872 / QMB1551)</name>
    <name type="common">Bacillus megaterium</name>
    <dbReference type="NCBI Taxonomy" id="545693"/>
    <lineage>
        <taxon>Bacteria</taxon>
        <taxon>Bacillati</taxon>
        <taxon>Bacillota</taxon>
        <taxon>Bacilli</taxon>
        <taxon>Bacillales</taxon>
        <taxon>Bacillaceae</taxon>
        <taxon>Priestia</taxon>
    </lineage>
</organism>
<dbReference type="KEGG" id="bmq:BMQ_2278"/>
<dbReference type="STRING" id="545693.BMQ_2278"/>
<dbReference type="AlphaFoldDB" id="D5DRU0"/>